<dbReference type="InterPro" id="IPR001818">
    <property type="entry name" value="Pept_M10_metallopeptidase"/>
</dbReference>
<evidence type="ECO:0000256" key="11">
    <source>
        <dbReference type="PIRSR" id="PIRSR621190-2"/>
    </source>
</evidence>
<evidence type="ECO:0000256" key="3">
    <source>
        <dbReference type="ARBA" id="ARBA00022723"/>
    </source>
</evidence>
<feature type="binding site" evidence="11">
    <location>
        <position position="222"/>
    </location>
    <ligand>
        <name>Ca(2+)</name>
        <dbReference type="ChEBI" id="CHEBI:29108"/>
        <label>3</label>
    </ligand>
</feature>
<dbReference type="InterPro" id="IPR036375">
    <property type="entry name" value="Hemopexin-like_dom_sf"/>
</dbReference>
<dbReference type="PRINTS" id="PR00138">
    <property type="entry name" value="MATRIXIN"/>
</dbReference>
<feature type="binding site" evidence="11">
    <location>
        <position position="248"/>
    </location>
    <ligand>
        <name>Ca(2+)</name>
        <dbReference type="ChEBI" id="CHEBI:29108"/>
        <label>3</label>
    </ligand>
</feature>
<dbReference type="EMBL" id="JAVRJZ010000009">
    <property type="protein sequence ID" value="KAK2718872.1"/>
    <property type="molecule type" value="Genomic_DNA"/>
</dbReference>
<feature type="binding site" evidence="10">
    <location>
        <position position="271"/>
    </location>
    <ligand>
        <name>Zn(2+)</name>
        <dbReference type="ChEBI" id="CHEBI:29105"/>
        <label>2</label>
        <note>catalytic</note>
    </ligand>
</feature>
<evidence type="ECO:0000256" key="12">
    <source>
        <dbReference type="PROSITE-ProRule" id="PRU01011"/>
    </source>
</evidence>
<dbReference type="SUPFAM" id="SSF55486">
    <property type="entry name" value="Metalloproteases ('zincins'), catalytic domain"/>
    <property type="match status" value="1"/>
</dbReference>
<dbReference type="Gene3D" id="3.40.390.10">
    <property type="entry name" value="Collagenase (Catalytic Domain)"/>
    <property type="match status" value="1"/>
</dbReference>
<dbReference type="Proteomes" id="UP001187531">
    <property type="component" value="Unassembled WGS sequence"/>
</dbReference>
<evidence type="ECO:0000256" key="6">
    <source>
        <dbReference type="ARBA" id="ARBA00022833"/>
    </source>
</evidence>
<dbReference type="GO" id="GO:0004222">
    <property type="term" value="F:metalloendopeptidase activity"/>
    <property type="evidence" value="ECO:0007669"/>
    <property type="project" value="InterPro"/>
</dbReference>
<dbReference type="SMART" id="SM00120">
    <property type="entry name" value="HX"/>
    <property type="match status" value="4"/>
</dbReference>
<dbReference type="InterPro" id="IPR002477">
    <property type="entry name" value="Peptidoglycan-bd-like"/>
</dbReference>
<evidence type="ECO:0000256" key="10">
    <source>
        <dbReference type="PIRSR" id="PIRSR001191-2"/>
    </source>
</evidence>
<feature type="binding site" evidence="11">
    <location>
        <position position="248"/>
    </location>
    <ligand>
        <name>Ca(2+)</name>
        <dbReference type="ChEBI" id="CHEBI:29108"/>
        <label>1</label>
    </ligand>
</feature>
<dbReference type="InterPro" id="IPR021190">
    <property type="entry name" value="Pept_M10A"/>
</dbReference>
<dbReference type="InterPro" id="IPR036365">
    <property type="entry name" value="PGBD-like_sf"/>
</dbReference>
<feature type="binding site" evidence="11">
    <location>
        <position position="205"/>
    </location>
    <ligand>
        <name>Ca(2+)</name>
        <dbReference type="ChEBI" id="CHEBI:29108"/>
        <label>2</label>
    </ligand>
</feature>
<accession>A0AA88L6J8</accession>
<dbReference type="GO" id="GO:0030198">
    <property type="term" value="P:extracellular matrix organization"/>
    <property type="evidence" value="ECO:0007669"/>
    <property type="project" value="TreeGrafter"/>
</dbReference>
<feature type="region of interest" description="Disordered" evidence="13">
    <location>
        <begin position="317"/>
        <end position="347"/>
    </location>
</feature>
<comment type="similarity">
    <text evidence="1">Belongs to the peptidase M10A family.</text>
</comment>
<feature type="binding site" evidence="11">
    <location>
        <position position="217"/>
    </location>
    <ligand>
        <name>Zn(2+)</name>
        <dbReference type="ChEBI" id="CHEBI:29105"/>
        <label>1</label>
    </ligand>
</feature>
<evidence type="ECO:0000256" key="2">
    <source>
        <dbReference type="ARBA" id="ARBA00022670"/>
    </source>
</evidence>
<feature type="binding site" evidence="11">
    <location>
        <position position="463"/>
    </location>
    <ligand>
        <name>Ca(2+)</name>
        <dbReference type="ChEBI" id="CHEBI:29108"/>
        <label>5</label>
    </ligand>
</feature>
<evidence type="ECO:0000256" key="13">
    <source>
        <dbReference type="SAM" id="MobiDB-lite"/>
    </source>
</evidence>
<keyword evidence="14" id="KW-0732">Signal</keyword>
<dbReference type="PANTHER" id="PTHR10201">
    <property type="entry name" value="MATRIX METALLOPROTEINASE"/>
    <property type="match status" value="1"/>
</dbReference>
<dbReference type="GO" id="GO:0005615">
    <property type="term" value="C:extracellular space"/>
    <property type="evidence" value="ECO:0007669"/>
    <property type="project" value="TreeGrafter"/>
</dbReference>
<evidence type="ECO:0000256" key="14">
    <source>
        <dbReference type="SAM" id="SignalP"/>
    </source>
</evidence>
<dbReference type="GO" id="GO:0030574">
    <property type="term" value="P:collagen catabolic process"/>
    <property type="evidence" value="ECO:0007669"/>
    <property type="project" value="TreeGrafter"/>
</dbReference>
<feature type="signal peptide" evidence="14">
    <location>
        <begin position="1"/>
        <end position="21"/>
    </location>
</feature>
<evidence type="ECO:0000259" key="15">
    <source>
        <dbReference type="SMART" id="SM00235"/>
    </source>
</evidence>
<feature type="repeat" description="Hemopexin" evidence="12">
    <location>
        <begin position="457"/>
        <end position="504"/>
    </location>
</feature>
<proteinExistence type="inferred from homology"/>
<dbReference type="SMART" id="SM00235">
    <property type="entry name" value="ZnMc"/>
    <property type="match status" value="1"/>
</dbReference>
<feature type="binding site" evidence="11">
    <location>
        <position position="245"/>
    </location>
    <ligand>
        <name>Ca(2+)</name>
        <dbReference type="ChEBI" id="CHEBI:29108"/>
        <label>3</label>
    </ligand>
</feature>
<dbReference type="Pfam" id="PF00413">
    <property type="entry name" value="Peptidase_M10"/>
    <property type="match status" value="1"/>
</dbReference>
<evidence type="ECO:0000313" key="16">
    <source>
        <dbReference type="EMBL" id="KAK2718872.1"/>
    </source>
</evidence>
<feature type="binding site" evidence="11">
    <location>
        <position position="227"/>
    </location>
    <ligand>
        <name>Ca(2+)</name>
        <dbReference type="ChEBI" id="CHEBI:29108"/>
        <label>3</label>
    </ligand>
</feature>
<protein>
    <recommendedName>
        <fullName evidence="15">Peptidase metallopeptidase domain-containing protein</fullName>
    </recommendedName>
</protein>
<evidence type="ECO:0000256" key="8">
    <source>
        <dbReference type="ARBA" id="ARBA00023145"/>
    </source>
</evidence>
<keyword evidence="11" id="KW-0106">Calcium</keyword>
<feature type="binding site" evidence="11">
    <location>
        <position position="239"/>
    </location>
    <ligand>
        <name>Ca(2+)</name>
        <dbReference type="ChEBI" id="CHEBI:29108"/>
        <label>2</label>
    </ligand>
</feature>
<keyword evidence="4" id="KW-0677">Repeat</keyword>
<dbReference type="Gene3D" id="2.110.10.10">
    <property type="entry name" value="Hemopexin-like domain"/>
    <property type="match status" value="1"/>
</dbReference>
<evidence type="ECO:0000256" key="9">
    <source>
        <dbReference type="PIRSR" id="PIRSR001191-1"/>
    </source>
</evidence>
<dbReference type="Pfam" id="PF00045">
    <property type="entry name" value="Hemopexin"/>
    <property type="match status" value="4"/>
</dbReference>
<dbReference type="FunFam" id="3.40.390.10:FF:000022">
    <property type="entry name" value="Matrix metalloproteinase 1, isoform C"/>
    <property type="match status" value="1"/>
</dbReference>
<keyword evidence="5" id="KW-0378">Hydrolase</keyword>
<dbReference type="FunFam" id="2.110.10.10:FF:000018">
    <property type="entry name" value="Matrix metallopeptidase 25b"/>
    <property type="match status" value="1"/>
</dbReference>
<dbReference type="InterPro" id="IPR000585">
    <property type="entry name" value="Hemopexin-like_dom"/>
</dbReference>
<dbReference type="SUPFAM" id="SSF47090">
    <property type="entry name" value="PGBD-like"/>
    <property type="match status" value="1"/>
</dbReference>
<comment type="cofactor">
    <cofactor evidence="11">
        <name>Ca(2+)</name>
        <dbReference type="ChEBI" id="CHEBI:29108"/>
    </cofactor>
    <text evidence="11">Can bind about 5 Ca(2+) ions per subunit.</text>
</comment>
<feature type="binding site" evidence="11">
    <location>
        <position position="509"/>
    </location>
    <ligand>
        <name>Ca(2+)</name>
        <dbReference type="ChEBI" id="CHEBI:29108"/>
        <label>4</label>
    </ligand>
</feature>
<dbReference type="GO" id="GO:0031012">
    <property type="term" value="C:extracellular matrix"/>
    <property type="evidence" value="ECO:0007669"/>
    <property type="project" value="InterPro"/>
</dbReference>
<reference evidence="16" key="1">
    <citation type="submission" date="2023-07" db="EMBL/GenBank/DDBJ databases">
        <title>Chromosome-level genome assembly of Artemia franciscana.</title>
        <authorList>
            <person name="Jo E."/>
        </authorList>
    </citation>
    <scope>NUCLEOTIDE SEQUENCE</scope>
    <source>
        <tissue evidence="16">Whole body</tissue>
    </source>
</reference>
<comment type="cofactor">
    <cofactor evidence="11">
        <name>Zn(2+)</name>
        <dbReference type="ChEBI" id="CHEBI:29105"/>
    </cofactor>
    <text evidence="11">Binds 2 Zn(2+) ions per subunit.</text>
</comment>
<keyword evidence="6 10" id="KW-0862">Zinc</keyword>
<feature type="binding site" evidence="11">
    <location>
        <position position="367"/>
    </location>
    <ligand>
        <name>Ca(2+)</name>
        <dbReference type="ChEBI" id="CHEBI:29108"/>
        <label>5</label>
    </ligand>
</feature>
<dbReference type="InterPro" id="IPR024079">
    <property type="entry name" value="MetalloPept_cat_dom_sf"/>
</dbReference>
<comment type="caution">
    <text evidence="16">The sequence shown here is derived from an EMBL/GenBank/DDBJ whole genome shotgun (WGS) entry which is preliminary data.</text>
</comment>
<keyword evidence="17" id="KW-1185">Reference proteome</keyword>
<feature type="binding site" evidence="10">
    <location>
        <position position="267"/>
    </location>
    <ligand>
        <name>Zn(2+)</name>
        <dbReference type="ChEBI" id="CHEBI:29105"/>
        <label>2</label>
        <note>catalytic</note>
    </ligand>
</feature>
<feature type="domain" description="Peptidase metallopeptidase" evidence="15">
    <location>
        <begin position="152"/>
        <end position="312"/>
    </location>
</feature>
<dbReference type="InterPro" id="IPR033739">
    <property type="entry name" value="M10A_MMP"/>
</dbReference>
<feature type="repeat" description="Hemopexin" evidence="12">
    <location>
        <begin position="505"/>
        <end position="552"/>
    </location>
</feature>
<keyword evidence="3 10" id="KW-0479">Metal-binding</keyword>
<feature type="binding site" evidence="11">
    <location>
        <position position="365"/>
    </location>
    <ligand>
        <name>Ca(2+)</name>
        <dbReference type="ChEBI" id="CHEBI:29108"/>
        <label>4</label>
    </ligand>
</feature>
<dbReference type="GO" id="GO:0006508">
    <property type="term" value="P:proteolysis"/>
    <property type="evidence" value="ECO:0007669"/>
    <property type="project" value="UniProtKB-KW"/>
</dbReference>
<evidence type="ECO:0000256" key="1">
    <source>
        <dbReference type="ARBA" id="ARBA00010370"/>
    </source>
</evidence>
<feature type="binding site" evidence="11">
    <location>
        <position position="230"/>
    </location>
    <ligand>
        <name>Zn(2+)</name>
        <dbReference type="ChEBI" id="CHEBI:29105"/>
        <label>1</label>
    </ligand>
</feature>
<feature type="active site" evidence="9">
    <location>
        <position position="268"/>
    </location>
</feature>
<feature type="chain" id="PRO_5041648794" description="Peptidase metallopeptidase domain-containing protein" evidence="14">
    <location>
        <begin position="22"/>
        <end position="605"/>
    </location>
</feature>
<dbReference type="Pfam" id="PF01471">
    <property type="entry name" value="PG_binding_1"/>
    <property type="match status" value="1"/>
</dbReference>
<dbReference type="PIRSF" id="PIRSF001191">
    <property type="entry name" value="Peptidase_M10A_matrix"/>
    <property type="match status" value="1"/>
</dbReference>
<sequence>MVISVLLSAMAIVLYADTGHGVPVKEVAVNSNSHKGNGVEQSLKYSRRKRKTGIDDHILNYMMRFGYLPTSDLETGNLRSEEEVIKAIKEMQRFGGIPETGIVDTATRKLMNRKRCGLPDKITDGFRAKRSSNNASYVHQIRHKRRKRYILQGQKWKHVNLTWSVRQGTKDFDINYVRREVYRALDLWAQVSQLTFSEVDSEDADIRVYFHRLYHGDGYPFDGKGTLLAHAFFPGNHIGGDAHFDDDENWTLEPKDGSLTFYAVAAHEFGHSLGLSHSSDSEAIMFPYYQHSSADYTLGHDDVLGIQALYGASDDWGNVTPSSQRPPKVTVPPKPTRKPSTTDVPIYRPTTEAPIVPETCDTSYDAISLIRGEVFVFKGKYYWRIQKTGVARGFPVEITRFWNEIPHNISHVDAVYERQNPQRHIVMFIGQNYYVFNGNTLVEGPSPLSRLGLPEDLIKIDGAMVWGHNKKTYFFSGTMYWRFDEEEQTVELDYPRDMSMWKGVPYNIDSVFQWTDSKTYFFKGKVFWQFNDMRMRVVSQSPSLSAPFWMGCPTQIHEPRPEIAHPAAETEFSATSLESSSDCSKCSLPFSFFLSVYLLLKWFVA</sequence>
<feature type="repeat" description="Hemopexin" evidence="12">
    <location>
        <begin position="409"/>
        <end position="456"/>
    </location>
</feature>
<dbReference type="InterPro" id="IPR018487">
    <property type="entry name" value="Hemopexin-like_repeat"/>
</dbReference>
<feature type="binding site" evidence="10">
    <location>
        <position position="277"/>
    </location>
    <ligand>
        <name>Zn(2+)</name>
        <dbReference type="ChEBI" id="CHEBI:29105"/>
        <label>2</label>
        <note>catalytic</note>
    </ligand>
</feature>
<feature type="repeat" description="Hemopexin" evidence="12">
    <location>
        <begin position="357"/>
        <end position="405"/>
    </location>
</feature>
<organism evidence="16 17">
    <name type="scientific">Artemia franciscana</name>
    <name type="common">Brine shrimp</name>
    <name type="synonym">Artemia sanfranciscana</name>
    <dbReference type="NCBI Taxonomy" id="6661"/>
    <lineage>
        <taxon>Eukaryota</taxon>
        <taxon>Metazoa</taxon>
        <taxon>Ecdysozoa</taxon>
        <taxon>Arthropoda</taxon>
        <taxon>Crustacea</taxon>
        <taxon>Branchiopoda</taxon>
        <taxon>Anostraca</taxon>
        <taxon>Artemiidae</taxon>
        <taxon>Artemia</taxon>
    </lineage>
</organism>
<feature type="binding site" evidence="11">
    <location>
        <position position="241"/>
    </location>
    <ligand>
        <name>Ca(2+)</name>
        <dbReference type="ChEBI" id="CHEBI:29108"/>
        <label>2</label>
    </ligand>
</feature>
<evidence type="ECO:0000256" key="4">
    <source>
        <dbReference type="ARBA" id="ARBA00022737"/>
    </source>
</evidence>
<keyword evidence="7" id="KW-0482">Metalloprotease</keyword>
<feature type="binding site" evidence="11">
    <location>
        <position position="285"/>
    </location>
    <ligand>
        <name>Zn(2+)</name>
        <dbReference type="ChEBI" id="CHEBI:29105"/>
        <label>2</label>
        <note>catalytic</note>
    </ligand>
</feature>
<feature type="binding site" evidence="11">
    <location>
        <position position="246"/>
    </location>
    <ligand>
        <name>Ca(2+)</name>
        <dbReference type="ChEBI" id="CHEBI:29108"/>
        <label>1</label>
    </ligand>
</feature>
<evidence type="ECO:0000256" key="7">
    <source>
        <dbReference type="ARBA" id="ARBA00023049"/>
    </source>
</evidence>
<dbReference type="InterPro" id="IPR006026">
    <property type="entry name" value="Peptidase_Metallo"/>
</dbReference>
<feature type="binding site" evidence="11">
    <location>
        <position position="511"/>
    </location>
    <ligand>
        <name>Ca(2+)</name>
        <dbReference type="ChEBI" id="CHEBI:29108"/>
        <label>5</label>
    </ligand>
</feature>
<dbReference type="PANTHER" id="PTHR10201:SF308">
    <property type="entry name" value="MATRIX METALLOPROTEINASE 2"/>
    <property type="match status" value="1"/>
</dbReference>
<dbReference type="AlphaFoldDB" id="A0AA88L6J8"/>
<keyword evidence="2" id="KW-0645">Protease</keyword>
<feature type="binding site" evidence="11">
    <location>
        <position position="223"/>
    </location>
    <ligand>
        <name>Ca(2+)</name>
        <dbReference type="ChEBI" id="CHEBI:29108"/>
        <label>3</label>
    </ligand>
</feature>
<dbReference type="GO" id="GO:0008270">
    <property type="term" value="F:zinc ion binding"/>
    <property type="evidence" value="ECO:0007669"/>
    <property type="project" value="InterPro"/>
</dbReference>
<keyword evidence="8" id="KW-0865">Zymogen</keyword>
<dbReference type="PROSITE" id="PS51642">
    <property type="entry name" value="HEMOPEXIN_2"/>
    <property type="match status" value="4"/>
</dbReference>
<feature type="binding site" evidence="11">
    <location>
        <position position="243"/>
    </location>
    <ligand>
        <name>Zn(2+)</name>
        <dbReference type="ChEBI" id="CHEBI:29105"/>
        <label>1</label>
    </ligand>
</feature>
<evidence type="ECO:0000256" key="5">
    <source>
        <dbReference type="ARBA" id="ARBA00022801"/>
    </source>
</evidence>
<dbReference type="CDD" id="cd00094">
    <property type="entry name" value="HX"/>
    <property type="match status" value="1"/>
</dbReference>
<feature type="binding site" evidence="11">
    <location>
        <position position="171"/>
    </location>
    <ligand>
        <name>Ca(2+)</name>
        <dbReference type="ChEBI" id="CHEBI:29108"/>
        <label>1</label>
    </ligand>
</feature>
<evidence type="ECO:0000313" key="17">
    <source>
        <dbReference type="Proteomes" id="UP001187531"/>
    </source>
</evidence>
<feature type="binding site" evidence="11">
    <location>
        <position position="215"/>
    </location>
    <ligand>
        <name>Zn(2+)</name>
        <dbReference type="ChEBI" id="CHEBI:29105"/>
        <label>1</label>
    </ligand>
</feature>
<gene>
    <name evidence="16" type="ORF">QYM36_006024</name>
</gene>
<dbReference type="SUPFAM" id="SSF50923">
    <property type="entry name" value="Hemopexin-like domain"/>
    <property type="match status" value="1"/>
</dbReference>
<name>A0AA88L6J8_ARTSF</name>
<feature type="binding site" description="in inhibited form" evidence="11">
    <location>
        <position position="116"/>
    </location>
    <ligand>
        <name>Zn(2+)</name>
        <dbReference type="ChEBI" id="CHEBI:29105"/>
        <label>2</label>
        <note>catalytic</note>
    </ligand>
</feature>
<dbReference type="CDD" id="cd04278">
    <property type="entry name" value="ZnMc_MMP"/>
    <property type="match status" value="1"/>
</dbReference>
<feature type="binding site" evidence="11">
    <location>
        <position position="413"/>
    </location>
    <ligand>
        <name>Ca(2+)</name>
        <dbReference type="ChEBI" id="CHEBI:29108"/>
        <label>4</label>
    </ligand>
</feature>